<name>A0A0A9I5R6_ARUDO</name>
<organism evidence="1">
    <name type="scientific">Arundo donax</name>
    <name type="common">Giant reed</name>
    <name type="synonym">Donax arundinaceus</name>
    <dbReference type="NCBI Taxonomy" id="35708"/>
    <lineage>
        <taxon>Eukaryota</taxon>
        <taxon>Viridiplantae</taxon>
        <taxon>Streptophyta</taxon>
        <taxon>Embryophyta</taxon>
        <taxon>Tracheophyta</taxon>
        <taxon>Spermatophyta</taxon>
        <taxon>Magnoliopsida</taxon>
        <taxon>Liliopsida</taxon>
        <taxon>Poales</taxon>
        <taxon>Poaceae</taxon>
        <taxon>PACMAD clade</taxon>
        <taxon>Arundinoideae</taxon>
        <taxon>Arundineae</taxon>
        <taxon>Arundo</taxon>
    </lineage>
</organism>
<accession>A0A0A9I5R6</accession>
<protein>
    <submittedName>
        <fullName evidence="1">Uncharacterized protein</fullName>
    </submittedName>
</protein>
<sequence>MLYATEPQLFVLAELQFFRQNSCSLRESCSCGTQCHRSCSSVICV</sequence>
<proteinExistence type="predicted"/>
<dbReference type="EMBL" id="GBRH01276560">
    <property type="protein sequence ID" value="JAD21335.1"/>
    <property type="molecule type" value="Transcribed_RNA"/>
</dbReference>
<reference evidence="1" key="2">
    <citation type="journal article" date="2015" name="Data Brief">
        <title>Shoot transcriptome of the giant reed, Arundo donax.</title>
        <authorList>
            <person name="Barrero R.A."/>
            <person name="Guerrero F.D."/>
            <person name="Moolhuijzen P."/>
            <person name="Goolsby J.A."/>
            <person name="Tidwell J."/>
            <person name="Bellgard S.E."/>
            <person name="Bellgard M.I."/>
        </authorList>
    </citation>
    <scope>NUCLEOTIDE SEQUENCE</scope>
    <source>
        <tissue evidence="1">Shoot tissue taken approximately 20 cm above the soil surface</tissue>
    </source>
</reference>
<reference evidence="1" key="1">
    <citation type="submission" date="2014-09" db="EMBL/GenBank/DDBJ databases">
        <authorList>
            <person name="Magalhaes I.L.F."/>
            <person name="Oliveira U."/>
            <person name="Santos F.R."/>
            <person name="Vidigal T.H.D.A."/>
            <person name="Brescovit A.D."/>
            <person name="Santos A.J."/>
        </authorList>
    </citation>
    <scope>NUCLEOTIDE SEQUENCE</scope>
    <source>
        <tissue evidence="1">Shoot tissue taken approximately 20 cm above the soil surface</tissue>
    </source>
</reference>
<evidence type="ECO:0000313" key="1">
    <source>
        <dbReference type="EMBL" id="JAD21335.1"/>
    </source>
</evidence>
<dbReference type="AlphaFoldDB" id="A0A0A9I5R6"/>